<keyword evidence="1" id="KW-1133">Transmembrane helix</keyword>
<evidence type="ECO:0000313" key="3">
    <source>
        <dbReference type="Proteomes" id="UP000322680"/>
    </source>
</evidence>
<proteinExistence type="predicted"/>
<evidence type="ECO:0000313" key="2">
    <source>
        <dbReference type="EMBL" id="QEG09554.1"/>
    </source>
</evidence>
<feature type="transmembrane region" description="Helical" evidence="1">
    <location>
        <begin position="52"/>
        <end position="73"/>
    </location>
</feature>
<protein>
    <submittedName>
        <fullName evidence="2">Uncharacterized protein</fullName>
    </submittedName>
</protein>
<sequence length="76" mass="8701">MTMFFMLVLHLVFLFVCLHLYFERASIELYGVGLDGRKRTIAASKITKVECFWLLVYITSVIVIVAISVAEWVGDL</sequence>
<keyword evidence="1" id="KW-0472">Membrane</keyword>
<organism evidence="2 3">
    <name type="scientific">Serratia phage MyoSmar</name>
    <dbReference type="NCBI Taxonomy" id="2596673"/>
    <lineage>
        <taxon>Viruses</taxon>
        <taxon>Duplodnaviria</taxon>
        <taxon>Heunggongvirae</taxon>
        <taxon>Uroviricota</taxon>
        <taxon>Caudoviricetes</taxon>
        <taxon>Lindbergviridae</taxon>
        <taxon>Myosmarvirus</taxon>
        <taxon>Myosmarvirus myosmar</taxon>
    </lineage>
</organism>
<name>A0A5B9N6A5_9CAUD</name>
<reference evidence="3" key="1">
    <citation type="submission" date="2019-06" db="EMBL/GenBank/DDBJ databases">
        <title>Complete Genome Sequence of Serratia marcescens Myophage MyoSmar.</title>
        <authorList>
            <person name="Cooper S."/>
            <person name="Nguyen Q."/>
            <person name="Newkirk H."/>
            <person name="Liu M."/>
            <person name="Cahill J."/>
            <person name="Ramsey J."/>
        </authorList>
    </citation>
    <scope>NUCLEOTIDE SEQUENCE [LARGE SCALE GENOMIC DNA]</scope>
</reference>
<keyword evidence="1" id="KW-0812">Transmembrane</keyword>
<dbReference type="EMBL" id="MN062189">
    <property type="protein sequence ID" value="QEG09554.1"/>
    <property type="molecule type" value="Genomic_DNA"/>
</dbReference>
<keyword evidence="3" id="KW-1185">Reference proteome</keyword>
<evidence type="ECO:0000256" key="1">
    <source>
        <dbReference type="SAM" id="Phobius"/>
    </source>
</evidence>
<accession>A0A5B9N6A5</accession>
<gene>
    <name evidence="2" type="ORF">CPT_MyoSmar_105</name>
</gene>
<dbReference type="Proteomes" id="UP000322680">
    <property type="component" value="Segment"/>
</dbReference>